<organism evidence="10 11">
    <name type="scientific">Thiosulfatimonas sediminis</name>
    <dbReference type="NCBI Taxonomy" id="2675054"/>
    <lineage>
        <taxon>Bacteria</taxon>
        <taxon>Pseudomonadati</taxon>
        <taxon>Pseudomonadota</taxon>
        <taxon>Gammaproteobacteria</taxon>
        <taxon>Thiotrichales</taxon>
        <taxon>Piscirickettsiaceae</taxon>
        <taxon>Thiosulfatimonas</taxon>
    </lineage>
</organism>
<evidence type="ECO:0000259" key="9">
    <source>
        <dbReference type="Pfam" id="PF02224"/>
    </source>
</evidence>
<feature type="domain" description="Cytidylate kinase" evidence="9">
    <location>
        <begin position="6"/>
        <end position="215"/>
    </location>
</feature>
<accession>A0A6F8PVF6</accession>
<name>A0A6F8PVF6_9GAMM</name>
<dbReference type="CDD" id="cd02020">
    <property type="entry name" value="CMPK"/>
    <property type="match status" value="1"/>
</dbReference>
<evidence type="ECO:0000256" key="4">
    <source>
        <dbReference type="ARBA" id="ARBA00022777"/>
    </source>
</evidence>
<comment type="catalytic activity">
    <reaction evidence="6 8">
        <text>dCMP + ATP = dCDP + ADP</text>
        <dbReference type="Rhea" id="RHEA:25094"/>
        <dbReference type="ChEBI" id="CHEBI:30616"/>
        <dbReference type="ChEBI" id="CHEBI:57566"/>
        <dbReference type="ChEBI" id="CHEBI:58593"/>
        <dbReference type="ChEBI" id="CHEBI:456216"/>
        <dbReference type="EC" id="2.7.4.25"/>
    </reaction>
</comment>
<keyword evidence="3 8" id="KW-0547">Nucleotide-binding</keyword>
<dbReference type="KEGG" id="tse:THMIRHAS_13610"/>
<evidence type="ECO:0000256" key="1">
    <source>
        <dbReference type="ARBA" id="ARBA00009427"/>
    </source>
</evidence>
<dbReference type="GO" id="GO:0005524">
    <property type="term" value="F:ATP binding"/>
    <property type="evidence" value="ECO:0007669"/>
    <property type="project" value="UniProtKB-UniRule"/>
</dbReference>
<dbReference type="Gene3D" id="3.40.50.300">
    <property type="entry name" value="P-loop containing nucleotide triphosphate hydrolases"/>
    <property type="match status" value="1"/>
</dbReference>
<comment type="catalytic activity">
    <reaction evidence="7 8">
        <text>CMP + ATP = CDP + ADP</text>
        <dbReference type="Rhea" id="RHEA:11600"/>
        <dbReference type="ChEBI" id="CHEBI:30616"/>
        <dbReference type="ChEBI" id="CHEBI:58069"/>
        <dbReference type="ChEBI" id="CHEBI:60377"/>
        <dbReference type="ChEBI" id="CHEBI:456216"/>
        <dbReference type="EC" id="2.7.4.25"/>
    </reaction>
</comment>
<evidence type="ECO:0000256" key="7">
    <source>
        <dbReference type="ARBA" id="ARBA00048478"/>
    </source>
</evidence>
<dbReference type="InterPro" id="IPR003136">
    <property type="entry name" value="Cytidylate_kin"/>
</dbReference>
<dbReference type="InterPro" id="IPR011994">
    <property type="entry name" value="Cytidylate_kinase_dom"/>
</dbReference>
<dbReference type="PANTHER" id="PTHR21299">
    <property type="entry name" value="CYTIDYLATE KINASE/PANTOATE-BETA-ALANINE LIGASE"/>
    <property type="match status" value="1"/>
</dbReference>
<evidence type="ECO:0000256" key="2">
    <source>
        <dbReference type="ARBA" id="ARBA00022679"/>
    </source>
</evidence>
<dbReference type="NCBIfam" id="TIGR00017">
    <property type="entry name" value="cmk"/>
    <property type="match status" value="1"/>
</dbReference>
<feature type="binding site" evidence="8">
    <location>
        <begin position="10"/>
        <end position="18"/>
    </location>
    <ligand>
        <name>ATP</name>
        <dbReference type="ChEBI" id="CHEBI:30616"/>
    </ligand>
</feature>
<sequence>MMATVITIDGPSGVGKGTLAQWLAEQAGFHFLDSGAIYRSLAYGVMRDKLALDDINAITALAKQLPVEFKAGAIIYAGVDITSIVRTEEVASVASQVAPIAAVRAALLARQQAFAQAPGLIADGRDMGTVVFPDADLKLFLTASAEIRAERRVKQLKKQGNDANINQIIQDIKARDQRDASRETAPLKPADDAITIDTSDLDINQVCQNALSLLHKKGLILPLVK</sequence>
<comment type="similarity">
    <text evidence="1 8">Belongs to the cytidylate kinase family. Type 1 subfamily.</text>
</comment>
<evidence type="ECO:0000256" key="3">
    <source>
        <dbReference type="ARBA" id="ARBA00022741"/>
    </source>
</evidence>
<reference evidence="11" key="1">
    <citation type="submission" date="2019-11" db="EMBL/GenBank/DDBJ databases">
        <title>Isolation and characterization of two novel species in the genus Thiomicrorhabdus.</title>
        <authorList>
            <person name="Mochizuki J."/>
            <person name="Kojima H."/>
            <person name="Fukui M."/>
        </authorList>
    </citation>
    <scope>NUCLEOTIDE SEQUENCE [LARGE SCALE GENOMIC DNA]</scope>
    <source>
        <strain evidence="11">aks77</strain>
    </source>
</reference>
<keyword evidence="11" id="KW-1185">Reference proteome</keyword>
<protein>
    <recommendedName>
        <fullName evidence="8">Cytidylate kinase</fullName>
        <shortName evidence="8">CK</shortName>
        <ecNumber evidence="8">2.7.4.25</ecNumber>
    </recommendedName>
    <alternativeName>
        <fullName evidence="8">Cytidine monophosphate kinase</fullName>
        <shortName evidence="8">CMP kinase</shortName>
    </alternativeName>
</protein>
<gene>
    <name evidence="8 10" type="primary">cmk</name>
    <name evidence="10" type="ORF">THMIRHAS_13610</name>
</gene>
<evidence type="ECO:0000313" key="11">
    <source>
        <dbReference type="Proteomes" id="UP000501726"/>
    </source>
</evidence>
<evidence type="ECO:0000256" key="8">
    <source>
        <dbReference type="HAMAP-Rule" id="MF_00238"/>
    </source>
</evidence>
<dbReference type="Proteomes" id="UP000501726">
    <property type="component" value="Chromosome"/>
</dbReference>
<dbReference type="SUPFAM" id="SSF52540">
    <property type="entry name" value="P-loop containing nucleoside triphosphate hydrolases"/>
    <property type="match status" value="1"/>
</dbReference>
<dbReference type="EMBL" id="AP021889">
    <property type="protein sequence ID" value="BBP45988.1"/>
    <property type="molecule type" value="Genomic_DNA"/>
</dbReference>
<comment type="subcellular location">
    <subcellularLocation>
        <location evidence="8">Cytoplasm</location>
    </subcellularLocation>
</comment>
<keyword evidence="5 8" id="KW-0067">ATP-binding</keyword>
<evidence type="ECO:0000256" key="6">
    <source>
        <dbReference type="ARBA" id="ARBA00047615"/>
    </source>
</evidence>
<dbReference type="InterPro" id="IPR027417">
    <property type="entry name" value="P-loop_NTPase"/>
</dbReference>
<dbReference type="HAMAP" id="MF_00238">
    <property type="entry name" value="Cytidyl_kinase_type1"/>
    <property type="match status" value="1"/>
</dbReference>
<dbReference type="PANTHER" id="PTHR21299:SF2">
    <property type="entry name" value="CYTIDYLATE KINASE"/>
    <property type="match status" value="1"/>
</dbReference>
<evidence type="ECO:0000313" key="10">
    <source>
        <dbReference type="EMBL" id="BBP45988.1"/>
    </source>
</evidence>
<keyword evidence="4 8" id="KW-0418">Kinase</keyword>
<dbReference type="EC" id="2.7.4.25" evidence="8"/>
<dbReference type="GO" id="GO:0006220">
    <property type="term" value="P:pyrimidine nucleotide metabolic process"/>
    <property type="evidence" value="ECO:0007669"/>
    <property type="project" value="UniProtKB-UniRule"/>
</dbReference>
<keyword evidence="2 8" id="KW-0808">Transferase</keyword>
<dbReference type="Pfam" id="PF02224">
    <property type="entry name" value="Cytidylate_kin"/>
    <property type="match status" value="1"/>
</dbReference>
<evidence type="ECO:0000256" key="5">
    <source>
        <dbReference type="ARBA" id="ARBA00022840"/>
    </source>
</evidence>
<dbReference type="AlphaFoldDB" id="A0A6F8PVF6"/>
<keyword evidence="8" id="KW-0963">Cytoplasm</keyword>
<proteinExistence type="inferred from homology"/>
<dbReference type="GO" id="GO:0036431">
    <property type="term" value="F:dCMP kinase activity"/>
    <property type="evidence" value="ECO:0007669"/>
    <property type="project" value="InterPro"/>
</dbReference>
<dbReference type="GO" id="GO:0005829">
    <property type="term" value="C:cytosol"/>
    <property type="evidence" value="ECO:0007669"/>
    <property type="project" value="TreeGrafter"/>
</dbReference>
<dbReference type="GO" id="GO:0015949">
    <property type="term" value="P:nucleobase-containing small molecule interconversion"/>
    <property type="evidence" value="ECO:0007669"/>
    <property type="project" value="TreeGrafter"/>
</dbReference>